<gene>
    <name evidence="3" type="ORF">ASIM_LOCUS14764</name>
</gene>
<dbReference type="AlphaFoldDB" id="A0A0M3K323"/>
<dbReference type="PANTHER" id="PTHR15157">
    <property type="entry name" value="UV RADIATION RESISTANCE-ASSOCIATED GENE PROTEIN"/>
    <property type="match status" value="1"/>
</dbReference>
<dbReference type="PANTHER" id="PTHR15157:SF5">
    <property type="entry name" value="UV RADIATION RESISTANCE-ASSOCIATED GENE PROTEIN"/>
    <property type="match status" value="1"/>
</dbReference>
<dbReference type="OrthoDB" id="72772at2759"/>
<evidence type="ECO:0000256" key="1">
    <source>
        <dbReference type="ARBA" id="ARBA00023054"/>
    </source>
</evidence>
<dbReference type="WBParaSite" id="ASIM_0001535401-mRNA-1">
    <property type="protein sequence ID" value="ASIM_0001535401-mRNA-1"/>
    <property type="gene ID" value="ASIM_0001535401"/>
</dbReference>
<organism evidence="5">
    <name type="scientific">Anisakis simplex</name>
    <name type="common">Herring worm</name>
    <dbReference type="NCBI Taxonomy" id="6269"/>
    <lineage>
        <taxon>Eukaryota</taxon>
        <taxon>Metazoa</taxon>
        <taxon>Ecdysozoa</taxon>
        <taxon>Nematoda</taxon>
        <taxon>Chromadorea</taxon>
        <taxon>Rhabditida</taxon>
        <taxon>Spirurina</taxon>
        <taxon>Ascaridomorpha</taxon>
        <taxon>Ascaridoidea</taxon>
        <taxon>Anisakidae</taxon>
        <taxon>Anisakis</taxon>
        <taxon>Anisakis simplex complex</taxon>
    </lineage>
</organism>
<dbReference type="Proteomes" id="UP000267096">
    <property type="component" value="Unassembled WGS sequence"/>
</dbReference>
<keyword evidence="4" id="KW-1185">Reference proteome</keyword>
<keyword evidence="1 2" id="KW-0175">Coiled coil</keyword>
<dbReference type="GO" id="GO:0000149">
    <property type="term" value="F:SNARE binding"/>
    <property type="evidence" value="ECO:0007669"/>
    <property type="project" value="TreeGrafter"/>
</dbReference>
<feature type="coiled-coil region" evidence="2">
    <location>
        <begin position="282"/>
        <end position="309"/>
    </location>
</feature>
<dbReference type="GO" id="GO:0005768">
    <property type="term" value="C:endosome"/>
    <property type="evidence" value="ECO:0007669"/>
    <property type="project" value="TreeGrafter"/>
</dbReference>
<name>A0A0M3K323_ANISI</name>
<reference evidence="3 4" key="2">
    <citation type="submission" date="2018-11" db="EMBL/GenBank/DDBJ databases">
        <authorList>
            <consortium name="Pathogen Informatics"/>
        </authorList>
    </citation>
    <scope>NUCLEOTIDE SEQUENCE [LARGE SCALE GENOMIC DNA]</scope>
</reference>
<dbReference type="GO" id="GO:0035493">
    <property type="term" value="P:SNARE complex assembly"/>
    <property type="evidence" value="ECO:0007669"/>
    <property type="project" value="TreeGrafter"/>
</dbReference>
<dbReference type="EMBL" id="UYRR01031919">
    <property type="protein sequence ID" value="VDK53285.1"/>
    <property type="molecule type" value="Genomic_DNA"/>
</dbReference>
<evidence type="ECO:0000313" key="3">
    <source>
        <dbReference type="EMBL" id="VDK53285.1"/>
    </source>
</evidence>
<accession>A0A0M3K323</accession>
<evidence type="ECO:0000256" key="2">
    <source>
        <dbReference type="SAM" id="Coils"/>
    </source>
</evidence>
<sequence length="393" mass="45123">MSSIESGVERAFDWCMDGLSTASQYFAYCKRVHTIVQVGAVYHRYCYLRLREVCRVLQETQQRVIDQKNELDGLLHTDQQYRDSVCRSAVWNLLIEYLLICNCCSLNVSALQSQKILLRSLEKRIEYARCRIMTISMKLSRVNDDKRIRERDYEKRADEVSEMEKDIEKRTEALSIQRQAISYTVSQLVLRQRKMLNDIMNIYLIDVNGNPQNRLLPLPCICSTAVTIAGHPDTEVSSALGYVVHVLILISQILNIPLKFPVSFAASRSTIMHPLSAAIYPLYSLSKNRDKLEEAIQHLNGNINQLRSDFGLVTNNREKTLNNLHDLLLHLSISDCGIILPNESLIIPSFSVPHVKSAELVFKSMTQRVKRESNNRRVLSLTNHIDIPTKYPK</sequence>
<evidence type="ECO:0000313" key="5">
    <source>
        <dbReference type="WBParaSite" id="ASIM_0001535401-mRNA-1"/>
    </source>
</evidence>
<dbReference type="GO" id="GO:0000323">
    <property type="term" value="C:lytic vacuole"/>
    <property type="evidence" value="ECO:0007669"/>
    <property type="project" value="TreeGrafter"/>
</dbReference>
<reference evidence="5" key="1">
    <citation type="submission" date="2017-02" db="UniProtKB">
        <authorList>
            <consortium name="WormBaseParasite"/>
        </authorList>
    </citation>
    <scope>IDENTIFICATION</scope>
</reference>
<proteinExistence type="predicted"/>
<protein>
    <submittedName>
        <fullName evidence="5">UV radiation resistance-associated gene protein (inferred by orthology to a human protein)</fullName>
    </submittedName>
</protein>
<evidence type="ECO:0000313" key="4">
    <source>
        <dbReference type="Proteomes" id="UP000267096"/>
    </source>
</evidence>